<dbReference type="PANTHER" id="PTHR11908:SF153">
    <property type="entry name" value="DEHYDROGENASE"/>
    <property type="match status" value="1"/>
</dbReference>
<comment type="caution">
    <text evidence="2">The sequence shown here is derived from an EMBL/GenBank/DDBJ whole genome shotgun (WGS) entry which is preliminary data.</text>
</comment>
<dbReference type="InterPro" id="IPR037165">
    <property type="entry name" value="AldOxase/xan_DH_Mopterin-bd_sf"/>
</dbReference>
<accession>A0A2S6I5Y2</accession>
<dbReference type="OrthoDB" id="9759099at2"/>
<dbReference type="InterPro" id="IPR046867">
    <property type="entry name" value="AldOxase/xan_DH_MoCoBD2"/>
</dbReference>
<dbReference type="AlphaFoldDB" id="A0A2S6I5Y2"/>
<dbReference type="InterPro" id="IPR000674">
    <property type="entry name" value="Ald_Oxase/Xan_DH_a/b"/>
</dbReference>
<evidence type="ECO:0000259" key="1">
    <source>
        <dbReference type="SMART" id="SM01008"/>
    </source>
</evidence>
<gene>
    <name evidence="2" type="ORF">CLV84_3507</name>
</gene>
<evidence type="ECO:0000313" key="2">
    <source>
        <dbReference type="EMBL" id="PPK86573.1"/>
    </source>
</evidence>
<organism evidence="2 3">
    <name type="scientific">Neolewinella xylanilytica</name>
    <dbReference type="NCBI Taxonomy" id="1514080"/>
    <lineage>
        <taxon>Bacteria</taxon>
        <taxon>Pseudomonadati</taxon>
        <taxon>Bacteroidota</taxon>
        <taxon>Saprospiria</taxon>
        <taxon>Saprospirales</taxon>
        <taxon>Lewinellaceae</taxon>
        <taxon>Neolewinella</taxon>
    </lineage>
</organism>
<dbReference type="Pfam" id="PF01315">
    <property type="entry name" value="Ald_Xan_dh_C"/>
    <property type="match status" value="1"/>
</dbReference>
<dbReference type="Gene3D" id="3.90.1170.50">
    <property type="entry name" value="Aldehyde oxidase/xanthine dehydrogenase, a/b hammerhead"/>
    <property type="match status" value="1"/>
</dbReference>
<dbReference type="Gene3D" id="3.30.365.10">
    <property type="entry name" value="Aldehyde oxidase/xanthine dehydrogenase, molybdopterin binding domain"/>
    <property type="match status" value="4"/>
</dbReference>
<dbReference type="InterPro" id="IPR016208">
    <property type="entry name" value="Ald_Oxase/xanthine_DH-like"/>
</dbReference>
<evidence type="ECO:0000313" key="3">
    <source>
        <dbReference type="Proteomes" id="UP000237662"/>
    </source>
</evidence>
<protein>
    <submittedName>
        <fullName evidence="2">Xanthine dehydrogenase molybdenum binding subunit apoprotein</fullName>
    </submittedName>
</protein>
<dbReference type="GO" id="GO:0005506">
    <property type="term" value="F:iron ion binding"/>
    <property type="evidence" value="ECO:0007669"/>
    <property type="project" value="InterPro"/>
</dbReference>
<sequence>MSQSTLPQPKPEIGRPRRRIVGEQKVTGTATYAAEYAPENLLHGYVVNAKITKGRITGIEERAAREVEGVVEIMHHLRRPKMGYFDMQYSDIDAPPGSPFRVFYDANVQFNEQPIALVLADTFEAARYAASLIEVSYEEDPFDVDLHKNLDKARKPKEGIDSILKPMPPDDYGDFDRAFGEAAATYEGEVYHRSQHHNPLEMHATTTVYEGKGKVTVYDKTQGTTNSQMYVSSALGLKMSDVRVIAPFVGGGFGSGLRPQYQVLLSVMAALYLKRNVRVQLDREQMYTFGHRPETLQRVRFGASADGKLTAVSHEAYAETSRFEDYHETVVNHAGVLYPVENVHLDYQLVPLDRFTPLDMRAPGGLTGVLAVETAMDQLADRLQMDPLEFRLKNYAERDQSTGKPFSSKELRACYSQAAERFGWDQRKPTGQHPRRGNRLVGHGMASGIWDAIMLPAKATARLTTEGKLLIQCALNDCGQGAYTVMSQIAADELGLPFEDVTFEYADSKLDASPVQGGSFTTGVVGSAVKAACFALKDKIFHLAQILDGFPLGDALLPDVTFTGGEIVLHADPSVRIPFTEIIAFNKGKALEVSKTNIPNPIKLKRYTRNSHAASFVEVEVDAQLGVVYLTRAVTAVAAGRIMNTQTARSQILGGMVWGISMALREETLLDHNMGKFMNTNLAEYHVPVHADIGELDVIFVEEKDDIVNELGVKGLGEIGTISMAPAIANAIFNATGKVVTQFPFKLGDL</sequence>
<proteinExistence type="predicted"/>
<dbReference type="SUPFAM" id="SSF56003">
    <property type="entry name" value="Molybdenum cofactor-binding domain"/>
    <property type="match status" value="1"/>
</dbReference>
<dbReference type="PANTHER" id="PTHR11908">
    <property type="entry name" value="XANTHINE DEHYDROGENASE"/>
    <property type="match status" value="1"/>
</dbReference>
<feature type="domain" description="Aldehyde oxidase/xanthine dehydrogenase a/b hammerhead" evidence="1">
    <location>
        <begin position="27"/>
        <end position="141"/>
    </location>
</feature>
<dbReference type="Pfam" id="PF02738">
    <property type="entry name" value="MoCoBD_1"/>
    <property type="match status" value="1"/>
</dbReference>
<dbReference type="GO" id="GO:0016491">
    <property type="term" value="F:oxidoreductase activity"/>
    <property type="evidence" value="ECO:0007669"/>
    <property type="project" value="InterPro"/>
</dbReference>
<dbReference type="Pfam" id="PF20256">
    <property type="entry name" value="MoCoBD_2"/>
    <property type="match status" value="1"/>
</dbReference>
<dbReference type="InterPro" id="IPR036856">
    <property type="entry name" value="Ald_Oxase/Xan_DH_a/b_sf"/>
</dbReference>
<dbReference type="InterPro" id="IPR008274">
    <property type="entry name" value="AldOxase/xan_DH_MoCoBD1"/>
</dbReference>
<reference evidence="2 3" key="1">
    <citation type="submission" date="2018-02" db="EMBL/GenBank/DDBJ databases">
        <title>Genomic Encyclopedia of Archaeal and Bacterial Type Strains, Phase II (KMG-II): from individual species to whole genera.</title>
        <authorList>
            <person name="Goeker M."/>
        </authorList>
    </citation>
    <scope>NUCLEOTIDE SEQUENCE [LARGE SCALE GENOMIC DNA]</scope>
    <source>
        <strain evidence="2 3">DSM 29526</strain>
    </source>
</reference>
<dbReference type="SUPFAM" id="SSF54665">
    <property type="entry name" value="CO dehydrogenase molybdoprotein N-domain-like"/>
    <property type="match status" value="1"/>
</dbReference>
<name>A0A2S6I5Y2_9BACT</name>
<dbReference type="EMBL" id="PTJC01000006">
    <property type="protein sequence ID" value="PPK86573.1"/>
    <property type="molecule type" value="Genomic_DNA"/>
</dbReference>
<dbReference type="Proteomes" id="UP000237662">
    <property type="component" value="Unassembled WGS sequence"/>
</dbReference>
<dbReference type="RefSeq" id="WP_104420999.1">
    <property type="nucleotide sequence ID" value="NZ_PTJC01000006.1"/>
</dbReference>
<dbReference type="SMART" id="SM01008">
    <property type="entry name" value="Ald_Xan_dh_C"/>
    <property type="match status" value="1"/>
</dbReference>
<keyword evidence="3" id="KW-1185">Reference proteome</keyword>